<feature type="region of interest" description="Disordered" evidence="1">
    <location>
        <begin position="97"/>
        <end position="147"/>
    </location>
</feature>
<evidence type="ECO:0000256" key="1">
    <source>
        <dbReference type="SAM" id="MobiDB-lite"/>
    </source>
</evidence>
<dbReference type="Proteomes" id="UP001141327">
    <property type="component" value="Unassembled WGS sequence"/>
</dbReference>
<accession>A0ABQ8US89</accession>
<dbReference type="InterPro" id="IPR029021">
    <property type="entry name" value="Prot-tyrosine_phosphatase-like"/>
</dbReference>
<dbReference type="EMBL" id="JAPMOS010000018">
    <property type="protein sequence ID" value="KAJ4459600.1"/>
    <property type="molecule type" value="Genomic_DNA"/>
</dbReference>
<reference evidence="2" key="1">
    <citation type="journal article" date="2022" name="bioRxiv">
        <title>Genomics of Preaxostyla Flagellates Illuminates Evolutionary Transitions and the Path Towards Mitochondrial Loss.</title>
        <authorList>
            <person name="Novak L.V.F."/>
            <person name="Treitli S.C."/>
            <person name="Pyrih J."/>
            <person name="Halakuc P."/>
            <person name="Pipaliya S.V."/>
            <person name="Vacek V."/>
            <person name="Brzon O."/>
            <person name="Soukal P."/>
            <person name="Eme L."/>
            <person name="Dacks J.B."/>
            <person name="Karnkowska A."/>
            <person name="Elias M."/>
            <person name="Hampl V."/>
        </authorList>
    </citation>
    <scope>NUCLEOTIDE SEQUENCE</scope>
    <source>
        <strain evidence="2">RCP-MX</strain>
    </source>
</reference>
<protein>
    <submittedName>
        <fullName evidence="2">Uncharacterized protein</fullName>
    </submittedName>
</protein>
<name>A0ABQ8US89_9EUKA</name>
<organism evidence="2 3">
    <name type="scientific">Paratrimastix pyriformis</name>
    <dbReference type="NCBI Taxonomy" id="342808"/>
    <lineage>
        <taxon>Eukaryota</taxon>
        <taxon>Metamonada</taxon>
        <taxon>Preaxostyla</taxon>
        <taxon>Paratrimastigidae</taxon>
        <taxon>Paratrimastix</taxon>
    </lineage>
</organism>
<proteinExistence type="predicted"/>
<keyword evidence="3" id="KW-1185">Reference proteome</keyword>
<dbReference type="SUPFAM" id="SSF52799">
    <property type="entry name" value="(Phosphotyrosine protein) phosphatases II"/>
    <property type="match status" value="1"/>
</dbReference>
<sequence>MYGRKKELPPLVLRDLPPLSVRACDGPIPGSTWLVPGFIAIGPSPATLSDSSETIDRNLNGLLDADVTSFFSVCLKGTELGYLNDVRRLARARMADERRQESTADANARPLCAHPHPTPVVRLDTNGVPLPSSEQPRRTSHERPRHAQQRFKPPFFFRYPTPLGGVCETPDFIRMIDNITLRCLNLNETCYIHSLTGTARIIPVAAVLIARMYLLTADEALAHVERVHLHRLEGPPPTEGQLAKVPRLLVIFRARDNDLIRNPSEAQRNIVFFQPPDDPQWDVNPRDEFEKAMKARSGNKKMKKKVTTEVSYTGIPRKIVKWVEVIEEPEAVDTPASVRQAIGRYDRRHPHQPPPGDADRFAEARLDEPLPGIAPNLNHLVEPPLHAVGGHYWRNPKKPWHILPY</sequence>
<evidence type="ECO:0000313" key="3">
    <source>
        <dbReference type="Proteomes" id="UP001141327"/>
    </source>
</evidence>
<evidence type="ECO:0000313" key="2">
    <source>
        <dbReference type="EMBL" id="KAJ4459600.1"/>
    </source>
</evidence>
<comment type="caution">
    <text evidence="2">The sequence shown here is derived from an EMBL/GenBank/DDBJ whole genome shotgun (WGS) entry which is preliminary data.</text>
</comment>
<gene>
    <name evidence="2" type="ORF">PAPYR_4331</name>
</gene>